<protein>
    <submittedName>
        <fullName evidence="1">Uncharacterized protein</fullName>
    </submittedName>
</protein>
<gene>
    <name evidence="1" type="ORF">J0X15_15100</name>
</gene>
<dbReference type="AlphaFoldDB" id="A0A939EQA9"/>
<organism evidence="1 2">
    <name type="scientific">Roseibium limicola</name>
    <dbReference type="NCBI Taxonomy" id="2816037"/>
    <lineage>
        <taxon>Bacteria</taxon>
        <taxon>Pseudomonadati</taxon>
        <taxon>Pseudomonadota</taxon>
        <taxon>Alphaproteobacteria</taxon>
        <taxon>Hyphomicrobiales</taxon>
        <taxon>Stappiaceae</taxon>
        <taxon>Roseibium</taxon>
    </lineage>
</organism>
<dbReference type="RefSeq" id="WP_206942396.1">
    <property type="nucleotide sequence ID" value="NZ_JAFLNF010000006.1"/>
</dbReference>
<dbReference type="EMBL" id="JAFLNF010000006">
    <property type="protein sequence ID" value="MBO0346558.1"/>
    <property type="molecule type" value="Genomic_DNA"/>
</dbReference>
<keyword evidence="2" id="KW-1185">Reference proteome</keyword>
<comment type="caution">
    <text evidence="1">The sequence shown here is derived from an EMBL/GenBank/DDBJ whole genome shotgun (WGS) entry which is preliminary data.</text>
</comment>
<name>A0A939EQA9_9HYPH</name>
<evidence type="ECO:0000313" key="2">
    <source>
        <dbReference type="Proteomes" id="UP000664779"/>
    </source>
</evidence>
<evidence type="ECO:0000313" key="1">
    <source>
        <dbReference type="EMBL" id="MBO0346558.1"/>
    </source>
</evidence>
<accession>A0A939EQA9</accession>
<dbReference type="Proteomes" id="UP000664779">
    <property type="component" value="Unassembled WGS sequence"/>
</dbReference>
<reference evidence="1" key="1">
    <citation type="submission" date="2021-03" db="EMBL/GenBank/DDBJ databases">
        <title>Roseibium sp. CAU 1637 isolated from Incheon.</title>
        <authorList>
            <person name="Kim W."/>
        </authorList>
    </citation>
    <scope>NUCLEOTIDE SEQUENCE</scope>
    <source>
        <strain evidence="1">CAU 1637</strain>
    </source>
</reference>
<proteinExistence type="predicted"/>
<sequence>MSASDVAMTLDDFSDALDEKGPDLSSWQPSEQIRAEVLLKTSPRARFLLSEAERLEMILKLAPRPTAPRGLVDRICRTVRAAEG</sequence>